<feature type="compositionally biased region" description="Polar residues" evidence="1">
    <location>
        <begin position="359"/>
        <end position="376"/>
    </location>
</feature>
<sequence length="525" mass="59693">MCSGPKWKREIVPDHKFDFVDTREFTDNGFMMRMKYLWLYIIVLKSFLVYVSDIFTAITKLTTTSWSTEIFAQCAQYGCVSIPTTTSKWLFVGCIIFSFLLLAYETRKSKKIIASRDISYAFTNIMAQHYYSLRSYDHFCFFDHISNSTKVSDDFAFFVFFTFKSWKRVLLADAPRQTINALTLYAIYTAHKTEGNWYDVGKYFDGNSLSTSALTVTTFFTVAVFAGSLILLIVAGLCYIPLLIHIRGNLKEYCCHKVDKRIDSVIKRRMKQRLVDAAKLAKKEAMGDYSHLKNKKGEMVGKPLPQPTLPNLSVDDDDDRSSIRTRGPPPSTYTQDSNYYYNDKAGAYPPPMPAYNPYSTTQSPGSYAHINPSQPSLAREDYSPAAYEEDDTTGLTNAAAPFAQQSQTHLDGHSSYSNPYSPGPTVGYDAHDVYQGRSADDAYYTNSQNPDGQVYQQDYSTSQPQHYDGAYHQDYATYQQYSESTEYAAAQPQHQTQYSEGTYHTEYAQSQHPAQYSEGAYYTRG</sequence>
<reference evidence="3" key="1">
    <citation type="journal article" date="2019" name="Environ. Microbiol.">
        <title>Fungal ecological strategies reflected in gene transcription - a case study of two litter decomposers.</title>
        <authorList>
            <person name="Barbi F."/>
            <person name="Kohler A."/>
            <person name="Barry K."/>
            <person name="Baskaran P."/>
            <person name="Daum C."/>
            <person name="Fauchery L."/>
            <person name="Ihrmark K."/>
            <person name="Kuo A."/>
            <person name="LaButti K."/>
            <person name="Lipzen A."/>
            <person name="Morin E."/>
            <person name="Grigoriev I.V."/>
            <person name="Henrissat B."/>
            <person name="Lindahl B."/>
            <person name="Martin F."/>
        </authorList>
    </citation>
    <scope>NUCLEOTIDE SEQUENCE</scope>
    <source>
        <strain evidence="3">JB14</strain>
    </source>
</reference>
<dbReference type="OrthoDB" id="2128042at2759"/>
<dbReference type="Proteomes" id="UP000799118">
    <property type="component" value="Unassembled WGS sequence"/>
</dbReference>
<protein>
    <recommendedName>
        <fullName evidence="5">Vacuole protein</fullName>
    </recommendedName>
</protein>
<accession>A0A6A4IDP5</accession>
<feature type="compositionally biased region" description="Polar residues" evidence="1">
    <location>
        <begin position="444"/>
        <end position="465"/>
    </location>
</feature>
<feature type="transmembrane region" description="Helical" evidence="2">
    <location>
        <begin position="89"/>
        <end position="106"/>
    </location>
</feature>
<evidence type="ECO:0000256" key="2">
    <source>
        <dbReference type="SAM" id="Phobius"/>
    </source>
</evidence>
<proteinExistence type="predicted"/>
<dbReference type="GO" id="GO:0015079">
    <property type="term" value="F:potassium ion transmembrane transporter activity"/>
    <property type="evidence" value="ECO:0007669"/>
    <property type="project" value="InterPro"/>
</dbReference>
<gene>
    <name evidence="3" type="ORF">BT96DRAFT_847163</name>
</gene>
<keyword evidence="2" id="KW-1133">Transmembrane helix</keyword>
<feature type="transmembrane region" description="Helical" evidence="2">
    <location>
        <begin position="37"/>
        <end position="58"/>
    </location>
</feature>
<evidence type="ECO:0008006" key="5">
    <source>
        <dbReference type="Google" id="ProtNLM"/>
    </source>
</evidence>
<dbReference type="PANTHER" id="PTHR36424">
    <property type="entry name" value="PHEROMONE-REGULATED MEMBRANE PROTEIN 6"/>
    <property type="match status" value="1"/>
</dbReference>
<keyword evidence="2" id="KW-0812">Transmembrane</keyword>
<keyword evidence="2" id="KW-0472">Membrane</keyword>
<keyword evidence="4" id="KW-1185">Reference proteome</keyword>
<feature type="compositionally biased region" description="Polar residues" evidence="1">
    <location>
        <begin position="405"/>
        <end position="420"/>
    </location>
</feature>
<organism evidence="3 4">
    <name type="scientific">Gymnopus androsaceus JB14</name>
    <dbReference type="NCBI Taxonomy" id="1447944"/>
    <lineage>
        <taxon>Eukaryota</taxon>
        <taxon>Fungi</taxon>
        <taxon>Dikarya</taxon>
        <taxon>Basidiomycota</taxon>
        <taxon>Agaricomycotina</taxon>
        <taxon>Agaricomycetes</taxon>
        <taxon>Agaricomycetidae</taxon>
        <taxon>Agaricales</taxon>
        <taxon>Marasmiineae</taxon>
        <taxon>Omphalotaceae</taxon>
        <taxon>Gymnopus</taxon>
    </lineage>
</organism>
<dbReference type="PANTHER" id="PTHR36424:SF1">
    <property type="entry name" value="LOW AFFINITY K(+) TRANSPORTER 1-RELATED"/>
    <property type="match status" value="1"/>
</dbReference>
<feature type="region of interest" description="Disordered" evidence="1">
    <location>
        <begin position="295"/>
        <end position="390"/>
    </location>
</feature>
<dbReference type="InterPro" id="IPR031606">
    <property type="entry name" value="Kch1/2"/>
</dbReference>
<evidence type="ECO:0000313" key="3">
    <source>
        <dbReference type="EMBL" id="KAE9410352.1"/>
    </source>
</evidence>
<name>A0A6A4IDP5_9AGAR</name>
<feature type="transmembrane region" description="Helical" evidence="2">
    <location>
        <begin position="219"/>
        <end position="244"/>
    </location>
</feature>
<dbReference type="GO" id="GO:0005886">
    <property type="term" value="C:plasma membrane"/>
    <property type="evidence" value="ECO:0007669"/>
    <property type="project" value="InterPro"/>
</dbReference>
<dbReference type="EMBL" id="ML769385">
    <property type="protein sequence ID" value="KAE9410352.1"/>
    <property type="molecule type" value="Genomic_DNA"/>
</dbReference>
<feature type="region of interest" description="Disordered" evidence="1">
    <location>
        <begin position="405"/>
        <end position="467"/>
    </location>
</feature>
<dbReference type="AlphaFoldDB" id="A0A6A4IDP5"/>
<evidence type="ECO:0000256" key="1">
    <source>
        <dbReference type="SAM" id="MobiDB-lite"/>
    </source>
</evidence>
<dbReference type="Pfam" id="PF16944">
    <property type="entry name" value="KCH"/>
    <property type="match status" value="1"/>
</dbReference>
<evidence type="ECO:0000313" key="4">
    <source>
        <dbReference type="Proteomes" id="UP000799118"/>
    </source>
</evidence>
<feature type="compositionally biased region" description="Basic and acidic residues" evidence="1">
    <location>
        <begin position="429"/>
        <end position="440"/>
    </location>
</feature>